<reference evidence="14 15" key="1">
    <citation type="submission" date="2019-06" db="EMBL/GenBank/DDBJ databases">
        <title>Discovery of a novel chromosome fission-fusion reversal in muntjac.</title>
        <authorList>
            <person name="Mudd A.B."/>
            <person name="Bredeson J.V."/>
            <person name="Baum R."/>
            <person name="Hockemeyer D."/>
            <person name="Rokhsar D.S."/>
        </authorList>
    </citation>
    <scope>NUCLEOTIDE SEQUENCE [LARGE SCALE GENOMIC DNA]</scope>
    <source>
        <strain evidence="14">UCam_UCB_Mr</strain>
        <tissue evidence="14">Fibroblast cell line</tissue>
    </source>
</reference>
<dbReference type="GO" id="GO:0005886">
    <property type="term" value="C:plasma membrane"/>
    <property type="evidence" value="ECO:0007669"/>
    <property type="project" value="UniProtKB-SubCell"/>
</dbReference>
<accession>A0A5N3XT42</accession>
<evidence type="ECO:0000256" key="11">
    <source>
        <dbReference type="ARBA" id="ARBA00023288"/>
    </source>
</evidence>
<dbReference type="Proteomes" id="UP000326062">
    <property type="component" value="Chromosome 6"/>
</dbReference>
<evidence type="ECO:0000256" key="6">
    <source>
        <dbReference type="ARBA" id="ARBA00022490"/>
    </source>
</evidence>
<evidence type="ECO:0000259" key="12">
    <source>
        <dbReference type="Pfam" id="PF04598"/>
    </source>
</evidence>
<comment type="subcellular location">
    <subcellularLocation>
        <location evidence="2">Cell membrane</location>
        <topology evidence="2">Multi-pass membrane protein</topology>
    </subcellularLocation>
    <subcellularLocation>
        <location evidence="1">Cytoplasm</location>
    </subcellularLocation>
</comment>
<dbReference type="Pfam" id="PF17708">
    <property type="entry name" value="Gasdermin_C"/>
    <property type="match status" value="1"/>
</dbReference>
<evidence type="ECO:0000256" key="9">
    <source>
        <dbReference type="ARBA" id="ARBA00023136"/>
    </source>
</evidence>
<feature type="domain" description="Gasdermin pore forming" evidence="12">
    <location>
        <begin position="1"/>
        <end position="134"/>
    </location>
</feature>
<keyword evidence="9" id="KW-0472">Membrane</keyword>
<keyword evidence="11" id="KW-0449">Lipoprotein</keyword>
<dbReference type="InterPro" id="IPR041263">
    <property type="entry name" value="Gasdermin_PUB"/>
</dbReference>
<name>A0A5N3XT42_MUNRE</name>
<evidence type="ECO:0000256" key="3">
    <source>
        <dbReference type="ARBA" id="ARBA00009279"/>
    </source>
</evidence>
<evidence type="ECO:0000256" key="8">
    <source>
        <dbReference type="ARBA" id="ARBA00022692"/>
    </source>
</evidence>
<keyword evidence="4" id="KW-1134">Transmembrane beta strand</keyword>
<dbReference type="AlphaFoldDB" id="A0A5N3XT42"/>
<dbReference type="GO" id="GO:0012501">
    <property type="term" value="P:programmed cell death"/>
    <property type="evidence" value="ECO:0007669"/>
    <property type="project" value="UniProtKB-KW"/>
</dbReference>
<dbReference type="PANTHER" id="PTHR15207:SF1">
    <property type="entry name" value="GASDERMIN-E"/>
    <property type="match status" value="1"/>
</dbReference>
<keyword evidence="5" id="KW-1003">Cell membrane</keyword>
<keyword evidence="7" id="KW-1210">Necrosis</keyword>
<keyword evidence="6" id="KW-0963">Cytoplasm</keyword>
<feature type="domain" description="Gasdermin PUB" evidence="13">
    <location>
        <begin position="199"/>
        <end position="386"/>
    </location>
</feature>
<comment type="similarity">
    <text evidence="3">Belongs to the gasdermin family.</text>
</comment>
<protein>
    <recommendedName>
        <fullName evidence="16">Gasdermin pore forming domain-containing protein</fullName>
    </recommendedName>
</protein>
<keyword evidence="15" id="KW-1185">Reference proteome</keyword>
<evidence type="ECO:0000256" key="2">
    <source>
        <dbReference type="ARBA" id="ARBA00004651"/>
    </source>
</evidence>
<sequence length="414" mass="45832">MFAKATRNFLKEVDAGGNLIAVSNLNDSDKLQLLSLVTKKKRYWCWQRPKYQFLSVTLGDVLTEDQFLSPVVVESDFVKYEGKFENHVSGTLETALGKVKLNVGGKSLVESQSSFGTLRKQEVDLQQLIGDALESEADPSVWLVIFSSITEFCLLQGKHGGFEQQRRRNSVLLYPLSFQEFASWDMPDAGQGLSAQDKPLSVLKQATLLLERNFHPFMELPEQQQTALNDVLQAVLLDEELLVVLEQVCDDILSSLSPSLVTLGELKPSQQHNLTTFLRLAGCSVQGECLGSEDVVNNQKLFSTAYFLVSALAEMPDNAAALLGTCCKLQIIPPLCHLLRTLSHDGVSDLEDPALAPLKDREKFGIVQRLFAAVDINLERMQSSVKAASREDPNVLSLILYISLSGLCALRRAQ</sequence>
<evidence type="ECO:0000256" key="5">
    <source>
        <dbReference type="ARBA" id="ARBA00022475"/>
    </source>
</evidence>
<proteinExistence type="inferred from homology"/>
<evidence type="ECO:0000256" key="4">
    <source>
        <dbReference type="ARBA" id="ARBA00022452"/>
    </source>
</evidence>
<evidence type="ECO:0008006" key="16">
    <source>
        <dbReference type="Google" id="ProtNLM"/>
    </source>
</evidence>
<evidence type="ECO:0000313" key="15">
    <source>
        <dbReference type="Proteomes" id="UP000326062"/>
    </source>
</evidence>
<evidence type="ECO:0000259" key="13">
    <source>
        <dbReference type="Pfam" id="PF17708"/>
    </source>
</evidence>
<keyword evidence="8" id="KW-0812">Transmembrane</keyword>
<dbReference type="PANTHER" id="PTHR15207">
    <property type="entry name" value="NONSYNDROMIC HEARING IMPAIRMENT PROTEIN"/>
    <property type="match status" value="1"/>
</dbReference>
<dbReference type="EMBL" id="VCEB01000006">
    <property type="protein sequence ID" value="KAB0375691.1"/>
    <property type="molecule type" value="Genomic_DNA"/>
</dbReference>
<evidence type="ECO:0000256" key="1">
    <source>
        <dbReference type="ARBA" id="ARBA00004496"/>
    </source>
</evidence>
<evidence type="ECO:0000256" key="10">
    <source>
        <dbReference type="ARBA" id="ARBA00023139"/>
    </source>
</evidence>
<organism evidence="14 15">
    <name type="scientific">Muntiacus reevesi</name>
    <name type="common">Reeves' muntjac</name>
    <name type="synonym">Cervus reevesi</name>
    <dbReference type="NCBI Taxonomy" id="9886"/>
    <lineage>
        <taxon>Eukaryota</taxon>
        <taxon>Metazoa</taxon>
        <taxon>Chordata</taxon>
        <taxon>Craniata</taxon>
        <taxon>Vertebrata</taxon>
        <taxon>Euteleostomi</taxon>
        <taxon>Mammalia</taxon>
        <taxon>Eutheria</taxon>
        <taxon>Laurasiatheria</taxon>
        <taxon>Artiodactyla</taxon>
        <taxon>Ruminantia</taxon>
        <taxon>Pecora</taxon>
        <taxon>Cervidae</taxon>
        <taxon>Muntiacinae</taxon>
        <taxon>Muntiacus</taxon>
    </lineage>
</organism>
<dbReference type="Pfam" id="PF04598">
    <property type="entry name" value="Gasdermin"/>
    <property type="match status" value="1"/>
</dbReference>
<comment type="caution">
    <text evidence="14">The sequence shown here is derived from an EMBL/GenBank/DDBJ whole genome shotgun (WGS) entry which is preliminary data.</text>
</comment>
<keyword evidence="10" id="KW-0564">Palmitate</keyword>
<dbReference type="InterPro" id="IPR040460">
    <property type="entry name" value="Gasdermin_pore"/>
</dbReference>
<dbReference type="InterPro" id="IPR042377">
    <property type="entry name" value="GSDME"/>
</dbReference>
<evidence type="ECO:0000256" key="7">
    <source>
        <dbReference type="ARBA" id="ARBA00022590"/>
    </source>
</evidence>
<dbReference type="GO" id="GO:0005737">
    <property type="term" value="C:cytoplasm"/>
    <property type="evidence" value="ECO:0007669"/>
    <property type="project" value="UniProtKB-SubCell"/>
</dbReference>
<gene>
    <name evidence="14" type="ORF">FD755_012334</name>
</gene>
<evidence type="ECO:0000313" key="14">
    <source>
        <dbReference type="EMBL" id="KAB0375691.1"/>
    </source>
</evidence>